<evidence type="ECO:0000313" key="3">
    <source>
        <dbReference type="Proteomes" id="UP000638648"/>
    </source>
</evidence>
<dbReference type="InterPro" id="IPR021005">
    <property type="entry name" value="Znf_CGNR"/>
</dbReference>
<organism evidence="2 3">
    <name type="scientific">Actinopolymorpha pittospori</name>
    <dbReference type="NCBI Taxonomy" id="648752"/>
    <lineage>
        <taxon>Bacteria</taxon>
        <taxon>Bacillati</taxon>
        <taxon>Actinomycetota</taxon>
        <taxon>Actinomycetes</taxon>
        <taxon>Propionibacteriales</taxon>
        <taxon>Actinopolymorphaceae</taxon>
        <taxon>Actinopolymorpha</taxon>
    </lineage>
</organism>
<proteinExistence type="predicted"/>
<gene>
    <name evidence="2" type="ORF">HEB94_006971</name>
</gene>
<keyword evidence="3" id="KW-1185">Reference proteome</keyword>
<dbReference type="SUPFAM" id="SSF160904">
    <property type="entry name" value="Jann2411-like"/>
    <property type="match status" value="1"/>
</dbReference>
<dbReference type="PANTHER" id="PTHR35525:SF3">
    <property type="entry name" value="BLL6575 PROTEIN"/>
    <property type="match status" value="1"/>
</dbReference>
<dbReference type="Pfam" id="PF11706">
    <property type="entry name" value="zf-CGNR"/>
    <property type="match status" value="1"/>
</dbReference>
<dbReference type="PANTHER" id="PTHR35525">
    <property type="entry name" value="BLL6575 PROTEIN"/>
    <property type="match status" value="1"/>
</dbReference>
<accession>A0A927N4G1</accession>
<dbReference type="InterPro" id="IPR010852">
    <property type="entry name" value="ABATE"/>
</dbReference>
<name>A0A927N4G1_9ACTN</name>
<feature type="domain" description="Zinc finger CGNR" evidence="1">
    <location>
        <begin position="121"/>
        <end position="163"/>
    </location>
</feature>
<dbReference type="Proteomes" id="UP000638648">
    <property type="component" value="Unassembled WGS sequence"/>
</dbReference>
<dbReference type="EMBL" id="JADBEM010000001">
    <property type="protein sequence ID" value="MBE1610123.1"/>
    <property type="molecule type" value="Genomic_DNA"/>
</dbReference>
<comment type="caution">
    <text evidence="2">The sequence shown here is derived from an EMBL/GenBank/DDBJ whole genome shotgun (WGS) entry which is preliminary data.</text>
</comment>
<dbReference type="InterPro" id="IPR023286">
    <property type="entry name" value="ABATE_dom_sf"/>
</dbReference>
<evidence type="ECO:0000259" key="1">
    <source>
        <dbReference type="Pfam" id="PF11706"/>
    </source>
</evidence>
<reference evidence="2" key="1">
    <citation type="submission" date="2020-10" db="EMBL/GenBank/DDBJ databases">
        <title>Sequencing the genomes of 1000 actinobacteria strains.</title>
        <authorList>
            <person name="Klenk H.-P."/>
        </authorList>
    </citation>
    <scope>NUCLEOTIDE SEQUENCE</scope>
    <source>
        <strain evidence="2">DSM 45354</strain>
    </source>
</reference>
<dbReference type="Gene3D" id="1.10.3300.10">
    <property type="entry name" value="Jann2411-like domain"/>
    <property type="match status" value="1"/>
</dbReference>
<evidence type="ECO:0000313" key="2">
    <source>
        <dbReference type="EMBL" id="MBE1610123.1"/>
    </source>
</evidence>
<protein>
    <submittedName>
        <fullName evidence="2">RNA-binding Zn ribbon-like protein</fullName>
    </submittedName>
</protein>
<dbReference type="AlphaFoldDB" id="A0A927N4G1"/>
<sequence>MGTLQARRNPEPTEVLVSPRSLGAWFRESGLVDVEPRASAADLDAAITLREAIYALVLARMGKRGYDDDALALVNHAADAPPVIPRLAHDGRRAEATAPQAMSSVARDAIGILGGPQAAHLKECGRPECTQVYLDHSRSGRREWCAMATCGNRMKAAAYRARKRSSVPSAT</sequence>
<dbReference type="Pfam" id="PF07336">
    <property type="entry name" value="ABATE"/>
    <property type="match status" value="1"/>
</dbReference>